<gene>
    <name evidence="1" type="ORF">FHW16_004045</name>
</gene>
<sequence>MISGFTPLWAIAHLPRKGGDQPSLRFRSVLRYCKVSENFDVDVISPLAGEMPDRAEGGV</sequence>
<keyword evidence="2" id="KW-1185">Reference proteome</keyword>
<protein>
    <recommendedName>
        <fullName evidence="3">Lytic murein transglycosylase</fullName>
    </recommendedName>
</protein>
<dbReference type="Proteomes" id="UP000549052">
    <property type="component" value="Unassembled WGS sequence"/>
</dbReference>
<comment type="caution">
    <text evidence="1">The sequence shown here is derived from an EMBL/GenBank/DDBJ whole genome shotgun (WGS) entry which is preliminary data.</text>
</comment>
<name>A0A839EQ95_9HYPH</name>
<evidence type="ECO:0000313" key="1">
    <source>
        <dbReference type="EMBL" id="MBA8880325.1"/>
    </source>
</evidence>
<proteinExistence type="predicted"/>
<evidence type="ECO:0000313" key="2">
    <source>
        <dbReference type="Proteomes" id="UP000549052"/>
    </source>
</evidence>
<organism evidence="1 2">
    <name type="scientific">Phyllobacterium myrsinacearum</name>
    <dbReference type="NCBI Taxonomy" id="28101"/>
    <lineage>
        <taxon>Bacteria</taxon>
        <taxon>Pseudomonadati</taxon>
        <taxon>Pseudomonadota</taxon>
        <taxon>Alphaproteobacteria</taxon>
        <taxon>Hyphomicrobiales</taxon>
        <taxon>Phyllobacteriaceae</taxon>
        <taxon>Phyllobacterium</taxon>
    </lineage>
</organism>
<evidence type="ECO:0008006" key="3">
    <source>
        <dbReference type="Google" id="ProtNLM"/>
    </source>
</evidence>
<dbReference type="EMBL" id="JACGXN010000007">
    <property type="protein sequence ID" value="MBA8880325.1"/>
    <property type="molecule type" value="Genomic_DNA"/>
</dbReference>
<dbReference type="AlphaFoldDB" id="A0A839EQ95"/>
<accession>A0A839EQ95</accession>
<reference evidence="1 2" key="1">
    <citation type="submission" date="2020-07" db="EMBL/GenBank/DDBJ databases">
        <title>Genomic Encyclopedia of Type Strains, Phase IV (KMG-V): Genome sequencing to study the core and pangenomes of soil and plant-associated prokaryotes.</title>
        <authorList>
            <person name="Whitman W."/>
        </authorList>
    </citation>
    <scope>NUCLEOTIDE SEQUENCE [LARGE SCALE GENOMIC DNA]</scope>
    <source>
        <strain evidence="1 2">AN3</strain>
    </source>
</reference>